<organism evidence="2 3">
    <name type="scientific">Sporichthya brevicatena</name>
    <dbReference type="NCBI Taxonomy" id="171442"/>
    <lineage>
        <taxon>Bacteria</taxon>
        <taxon>Bacillati</taxon>
        <taxon>Actinomycetota</taxon>
        <taxon>Actinomycetes</taxon>
        <taxon>Sporichthyales</taxon>
        <taxon>Sporichthyaceae</taxon>
        <taxon>Sporichthya</taxon>
    </lineage>
</organism>
<keyword evidence="1" id="KW-1133">Transmembrane helix</keyword>
<accession>A0ABP3RB62</accession>
<keyword evidence="3" id="KW-1185">Reference proteome</keyword>
<evidence type="ECO:0000313" key="2">
    <source>
        <dbReference type="EMBL" id="GAA0603436.1"/>
    </source>
</evidence>
<reference evidence="3" key="1">
    <citation type="journal article" date="2019" name="Int. J. Syst. Evol. Microbiol.">
        <title>The Global Catalogue of Microorganisms (GCM) 10K type strain sequencing project: providing services to taxonomists for standard genome sequencing and annotation.</title>
        <authorList>
            <consortium name="The Broad Institute Genomics Platform"/>
            <consortium name="The Broad Institute Genome Sequencing Center for Infectious Disease"/>
            <person name="Wu L."/>
            <person name="Ma J."/>
        </authorList>
    </citation>
    <scope>NUCLEOTIDE SEQUENCE [LARGE SCALE GENOMIC DNA]</scope>
    <source>
        <strain evidence="3">JCM 10671</strain>
    </source>
</reference>
<evidence type="ECO:0000256" key="1">
    <source>
        <dbReference type="SAM" id="Phobius"/>
    </source>
</evidence>
<name>A0ABP3RB62_9ACTN</name>
<dbReference type="EMBL" id="BAAAHE010000002">
    <property type="protein sequence ID" value="GAA0603436.1"/>
    <property type="molecule type" value="Genomic_DNA"/>
</dbReference>
<proteinExistence type="predicted"/>
<evidence type="ECO:0008006" key="4">
    <source>
        <dbReference type="Google" id="ProtNLM"/>
    </source>
</evidence>
<comment type="caution">
    <text evidence="2">The sequence shown here is derived from an EMBL/GenBank/DDBJ whole genome shotgun (WGS) entry which is preliminary data.</text>
</comment>
<gene>
    <name evidence="2" type="ORF">GCM10009547_01260</name>
</gene>
<protein>
    <recommendedName>
        <fullName evidence="4">Holin-X, holin superfamily III</fullName>
    </recommendedName>
</protein>
<evidence type="ECO:0000313" key="3">
    <source>
        <dbReference type="Proteomes" id="UP001500957"/>
    </source>
</evidence>
<feature type="transmembrane region" description="Helical" evidence="1">
    <location>
        <begin position="12"/>
        <end position="35"/>
    </location>
</feature>
<keyword evidence="1" id="KW-0472">Membrane</keyword>
<sequence length="117" mass="12263">MNDLVRWLRHQWDRAAAVALVVIAGVLFLLGWVGISDSALATQQIPYLASGGLFGLMALGVGATLWLSADLRDEWRKLDEISEQLGDAVAALAGVDGVEVSAGRPAPATRAGAHSSI</sequence>
<feature type="transmembrane region" description="Helical" evidence="1">
    <location>
        <begin position="47"/>
        <end position="67"/>
    </location>
</feature>
<dbReference type="Proteomes" id="UP001500957">
    <property type="component" value="Unassembled WGS sequence"/>
</dbReference>
<dbReference type="RefSeq" id="WP_344600501.1">
    <property type="nucleotide sequence ID" value="NZ_BAAAHE010000002.1"/>
</dbReference>
<keyword evidence="1" id="KW-0812">Transmembrane</keyword>